<dbReference type="OrthoDB" id="5565075at2759"/>
<dbReference type="PANTHER" id="PTHR24256">
    <property type="entry name" value="TRYPTASE-RELATED"/>
    <property type="match status" value="1"/>
</dbReference>
<gene>
    <name evidence="4" type="ORF">ILUMI_10854</name>
</gene>
<evidence type="ECO:0000256" key="2">
    <source>
        <dbReference type="ARBA" id="ARBA00024195"/>
    </source>
</evidence>
<dbReference type="InterPro" id="IPR001314">
    <property type="entry name" value="Peptidase_S1A"/>
</dbReference>
<feature type="domain" description="Peptidase S1" evidence="3">
    <location>
        <begin position="1"/>
        <end position="221"/>
    </location>
</feature>
<dbReference type="Gene3D" id="2.40.10.10">
    <property type="entry name" value="Trypsin-like serine proteases"/>
    <property type="match status" value="1"/>
</dbReference>
<dbReference type="SMART" id="SM00020">
    <property type="entry name" value="Tryp_SPc"/>
    <property type="match status" value="1"/>
</dbReference>
<organism evidence="4 5">
    <name type="scientific">Ignelater luminosus</name>
    <name type="common">Cucubano</name>
    <name type="synonym">Pyrophorus luminosus</name>
    <dbReference type="NCBI Taxonomy" id="2038154"/>
    <lineage>
        <taxon>Eukaryota</taxon>
        <taxon>Metazoa</taxon>
        <taxon>Ecdysozoa</taxon>
        <taxon>Arthropoda</taxon>
        <taxon>Hexapoda</taxon>
        <taxon>Insecta</taxon>
        <taxon>Pterygota</taxon>
        <taxon>Neoptera</taxon>
        <taxon>Endopterygota</taxon>
        <taxon>Coleoptera</taxon>
        <taxon>Polyphaga</taxon>
        <taxon>Elateriformia</taxon>
        <taxon>Elateroidea</taxon>
        <taxon>Elateridae</taxon>
        <taxon>Agrypninae</taxon>
        <taxon>Pyrophorini</taxon>
        <taxon>Ignelater</taxon>
    </lineage>
</organism>
<dbReference type="InterPro" id="IPR051487">
    <property type="entry name" value="Ser/Thr_Proteases_Immune/Dev"/>
</dbReference>
<keyword evidence="1" id="KW-1015">Disulfide bond</keyword>
<dbReference type="InterPro" id="IPR001254">
    <property type="entry name" value="Trypsin_dom"/>
</dbReference>
<comment type="caution">
    <text evidence="4">The sequence shown here is derived from an EMBL/GenBank/DDBJ whole genome shotgun (WGS) entry which is preliminary data.</text>
</comment>
<keyword evidence="5" id="KW-1185">Reference proteome</keyword>
<dbReference type="InterPro" id="IPR009003">
    <property type="entry name" value="Peptidase_S1_PA"/>
</dbReference>
<evidence type="ECO:0000256" key="1">
    <source>
        <dbReference type="ARBA" id="ARBA00023157"/>
    </source>
</evidence>
<sequence length="270" mass="31058">NSGILCGGSLIHPQWLLTAAHCFPNNTEERDWITEQHRNMVFMGSVVSYDNDLAIPNSLIQIICYSKYLWLKRNETNLAWNDIAIVKLKKPYTLSNTVQTVSLSKSFRHCDYGILIGTVWSKTNGTKRYSDNIQYIHTKIRIFAKTDNETKTKIYTISKLSKGTGKGFLGDAGAPLICRIHSTPVQIGVLSAIYYEPEKRRVRYLYERVDLFMDFILHHVPDVFTYTEQLPKSKEKIEYQRVLKTTAGNRRVLCSFIVLFILNAFICICT</sequence>
<dbReference type="GO" id="GO:0006508">
    <property type="term" value="P:proteolysis"/>
    <property type="evidence" value="ECO:0007669"/>
    <property type="project" value="InterPro"/>
</dbReference>
<accession>A0A8K0D1C4</accession>
<evidence type="ECO:0000313" key="4">
    <source>
        <dbReference type="EMBL" id="KAF2895326.1"/>
    </source>
</evidence>
<feature type="non-terminal residue" evidence="4">
    <location>
        <position position="1"/>
    </location>
</feature>
<dbReference type="PROSITE" id="PS50240">
    <property type="entry name" value="TRYPSIN_DOM"/>
    <property type="match status" value="1"/>
</dbReference>
<dbReference type="PRINTS" id="PR00722">
    <property type="entry name" value="CHYMOTRYPSIN"/>
</dbReference>
<reference evidence="4" key="1">
    <citation type="submission" date="2019-08" db="EMBL/GenBank/DDBJ databases">
        <title>The genome of the North American firefly Photinus pyralis.</title>
        <authorList>
            <consortium name="Photinus pyralis genome working group"/>
            <person name="Fallon T.R."/>
            <person name="Sander Lower S.E."/>
            <person name="Weng J.-K."/>
        </authorList>
    </citation>
    <scope>NUCLEOTIDE SEQUENCE</scope>
    <source>
        <strain evidence="4">TRF0915ILg1</strain>
        <tissue evidence="4">Whole body</tissue>
    </source>
</reference>
<dbReference type="EMBL" id="VTPC01006040">
    <property type="protein sequence ID" value="KAF2895326.1"/>
    <property type="molecule type" value="Genomic_DNA"/>
</dbReference>
<dbReference type="SUPFAM" id="SSF50494">
    <property type="entry name" value="Trypsin-like serine proteases"/>
    <property type="match status" value="1"/>
</dbReference>
<dbReference type="AlphaFoldDB" id="A0A8K0D1C4"/>
<dbReference type="Pfam" id="PF00089">
    <property type="entry name" value="Trypsin"/>
    <property type="match status" value="1"/>
</dbReference>
<name>A0A8K0D1C4_IGNLU</name>
<proteinExistence type="inferred from homology"/>
<evidence type="ECO:0000259" key="3">
    <source>
        <dbReference type="PROSITE" id="PS50240"/>
    </source>
</evidence>
<dbReference type="Proteomes" id="UP000801492">
    <property type="component" value="Unassembled WGS sequence"/>
</dbReference>
<dbReference type="InterPro" id="IPR018114">
    <property type="entry name" value="TRYPSIN_HIS"/>
</dbReference>
<dbReference type="InterPro" id="IPR043504">
    <property type="entry name" value="Peptidase_S1_PA_chymotrypsin"/>
</dbReference>
<protein>
    <recommendedName>
        <fullName evidence="3">Peptidase S1 domain-containing protein</fullName>
    </recommendedName>
</protein>
<dbReference type="GO" id="GO:0004252">
    <property type="term" value="F:serine-type endopeptidase activity"/>
    <property type="evidence" value="ECO:0007669"/>
    <property type="project" value="InterPro"/>
</dbReference>
<dbReference type="PROSITE" id="PS00134">
    <property type="entry name" value="TRYPSIN_HIS"/>
    <property type="match status" value="1"/>
</dbReference>
<evidence type="ECO:0000313" key="5">
    <source>
        <dbReference type="Proteomes" id="UP000801492"/>
    </source>
</evidence>
<comment type="similarity">
    <text evidence="2">Belongs to the peptidase S1 family. CLIP subfamily.</text>
</comment>